<name>A0ABX1X3W7_9BACL</name>
<dbReference type="RefSeq" id="WP_171628638.1">
    <property type="nucleotide sequence ID" value="NZ_WHNY01000005.1"/>
</dbReference>
<gene>
    <name evidence="1" type="ORF">GC096_02005</name>
</gene>
<comment type="caution">
    <text evidence="1">The sequence shown here is derived from an EMBL/GenBank/DDBJ whole genome shotgun (WGS) entry which is preliminary data.</text>
</comment>
<keyword evidence="2" id="KW-1185">Reference proteome</keyword>
<protein>
    <submittedName>
        <fullName evidence="1">Uncharacterized protein</fullName>
    </submittedName>
</protein>
<dbReference type="Proteomes" id="UP000653578">
    <property type="component" value="Unassembled WGS sequence"/>
</dbReference>
<evidence type="ECO:0000313" key="2">
    <source>
        <dbReference type="Proteomes" id="UP000653578"/>
    </source>
</evidence>
<sequence length="122" mass="14929">MDELITNVEKSIHTLNLNIERNKKYYDYPFTNNCDHFYRLNQMHKQLECWNHFLEMLRKFKNDRCCILMKESSVFEKKINVERKTVPGFVTHTTLQEMIEYMRKLEWKVDGMNGIWKEEEAS</sequence>
<dbReference type="EMBL" id="WHNY01000005">
    <property type="protein sequence ID" value="NOU62821.1"/>
    <property type="molecule type" value="Genomic_DNA"/>
</dbReference>
<accession>A0ABX1X3W7</accession>
<evidence type="ECO:0000313" key="1">
    <source>
        <dbReference type="EMBL" id="NOU62821.1"/>
    </source>
</evidence>
<organism evidence="1 2">
    <name type="scientific">Paenibacillus plantarum</name>
    <dbReference type="NCBI Taxonomy" id="2654975"/>
    <lineage>
        <taxon>Bacteria</taxon>
        <taxon>Bacillati</taxon>
        <taxon>Bacillota</taxon>
        <taxon>Bacilli</taxon>
        <taxon>Bacillales</taxon>
        <taxon>Paenibacillaceae</taxon>
        <taxon>Paenibacillus</taxon>
    </lineage>
</organism>
<proteinExistence type="predicted"/>
<reference evidence="1 2" key="1">
    <citation type="submission" date="2019-10" db="EMBL/GenBank/DDBJ databases">
        <title>Description of Paenibacillus humi sp. nov.</title>
        <authorList>
            <person name="Carlier A."/>
            <person name="Qi S."/>
        </authorList>
    </citation>
    <scope>NUCLEOTIDE SEQUENCE [LARGE SCALE GENOMIC DNA]</scope>
    <source>
        <strain evidence="1 2">LMG 31461</strain>
    </source>
</reference>